<dbReference type="PROSITE" id="PS51014">
    <property type="entry name" value="COBK_CBIJ"/>
    <property type="match status" value="1"/>
</dbReference>
<sequence>MAGLCAYCRAEGIGAIIDATHPFAAQMSNHAVAAAAALGLPLAALERPPWQPVAGDRWIGVASMAEAAQHLVGRRVFLGIGRNELAAFGGGTAHRPAAVRARAAFSCGWSIRRKAPFGQCRLGGGARPLHARGRSRAFACP</sequence>
<evidence type="ECO:0000313" key="4">
    <source>
        <dbReference type="EMBL" id="MDN3711977.1"/>
    </source>
</evidence>
<dbReference type="Proteomes" id="UP001243846">
    <property type="component" value="Unassembled WGS sequence"/>
</dbReference>
<proteinExistence type="predicted"/>
<keyword evidence="3 4" id="KW-0560">Oxidoreductase</keyword>
<evidence type="ECO:0000256" key="2">
    <source>
        <dbReference type="ARBA" id="ARBA00022573"/>
    </source>
</evidence>
<dbReference type="EMBL" id="JAUFRC010000001">
    <property type="protein sequence ID" value="MDN3711977.1"/>
    <property type="molecule type" value="Genomic_DNA"/>
</dbReference>
<comment type="caution">
    <text evidence="4">The sequence shown here is derived from an EMBL/GenBank/DDBJ whole genome shotgun (WGS) entry which is preliminary data.</text>
</comment>
<evidence type="ECO:0000256" key="1">
    <source>
        <dbReference type="ARBA" id="ARBA00004953"/>
    </source>
</evidence>
<dbReference type="InterPro" id="IPR003723">
    <property type="entry name" value="Precorrin-6x_reduct"/>
</dbReference>
<organism evidence="4 5">
    <name type="scientific">Paracoccus cavernae</name>
    <dbReference type="NCBI Taxonomy" id="1571207"/>
    <lineage>
        <taxon>Bacteria</taxon>
        <taxon>Pseudomonadati</taxon>
        <taxon>Pseudomonadota</taxon>
        <taxon>Alphaproteobacteria</taxon>
        <taxon>Rhodobacterales</taxon>
        <taxon>Paracoccaceae</taxon>
        <taxon>Paracoccus</taxon>
    </lineage>
</organism>
<evidence type="ECO:0000256" key="3">
    <source>
        <dbReference type="ARBA" id="ARBA00023002"/>
    </source>
</evidence>
<dbReference type="PANTHER" id="PTHR36925:SF1">
    <property type="entry name" value="COBALT-PRECORRIN-6A REDUCTASE"/>
    <property type="match status" value="1"/>
</dbReference>
<dbReference type="Pfam" id="PF02571">
    <property type="entry name" value="CbiJ"/>
    <property type="match status" value="1"/>
</dbReference>
<keyword evidence="2" id="KW-0169">Cobalamin biosynthesis</keyword>
<protein>
    <submittedName>
        <fullName evidence="4">Precorrin-6A/cobalt-precorrin-6A reductase</fullName>
        <ecNumber evidence="4">1.3.1.106</ecNumber>
    </submittedName>
</protein>
<dbReference type="PANTHER" id="PTHR36925">
    <property type="entry name" value="COBALT-PRECORRIN-6A REDUCTASE"/>
    <property type="match status" value="1"/>
</dbReference>
<gene>
    <name evidence="4" type="ORF">QWZ10_09425</name>
</gene>
<evidence type="ECO:0000313" key="5">
    <source>
        <dbReference type="Proteomes" id="UP001243846"/>
    </source>
</evidence>
<dbReference type="EC" id="1.3.1.106" evidence="4"/>
<name>A0ABT8D5H9_9RHOB</name>
<dbReference type="GO" id="GO:0016491">
    <property type="term" value="F:oxidoreductase activity"/>
    <property type="evidence" value="ECO:0007669"/>
    <property type="project" value="UniProtKB-KW"/>
</dbReference>
<keyword evidence="5" id="KW-1185">Reference proteome</keyword>
<accession>A0ABT8D5H9</accession>
<comment type="pathway">
    <text evidence="1">Cofactor biosynthesis; adenosylcobalamin biosynthesis.</text>
</comment>
<reference evidence="5" key="1">
    <citation type="journal article" date="2019" name="Int. J. Syst. Evol. Microbiol.">
        <title>The Global Catalogue of Microorganisms (GCM) 10K type strain sequencing project: providing services to taxonomists for standard genome sequencing and annotation.</title>
        <authorList>
            <consortium name="The Broad Institute Genomics Platform"/>
            <consortium name="The Broad Institute Genome Sequencing Center for Infectious Disease"/>
            <person name="Wu L."/>
            <person name="Ma J."/>
        </authorList>
    </citation>
    <scope>NUCLEOTIDE SEQUENCE [LARGE SCALE GENOMIC DNA]</scope>
    <source>
        <strain evidence="5">CECT 8482</strain>
    </source>
</reference>